<feature type="region of interest" description="Disordered" evidence="3">
    <location>
        <begin position="622"/>
        <end position="674"/>
    </location>
</feature>
<feature type="compositionally biased region" description="Basic and acidic residues" evidence="3">
    <location>
        <begin position="476"/>
        <end position="487"/>
    </location>
</feature>
<feature type="compositionally biased region" description="Basic and acidic residues" evidence="3">
    <location>
        <begin position="653"/>
        <end position="674"/>
    </location>
</feature>
<dbReference type="PANTHER" id="PTHR47162">
    <property type="entry name" value="OS02G0192300 PROTEIN"/>
    <property type="match status" value="1"/>
</dbReference>
<reference evidence="5" key="1">
    <citation type="submission" date="2021-01" db="EMBL/GenBank/DDBJ databases">
        <authorList>
            <person name="Corre E."/>
            <person name="Pelletier E."/>
            <person name="Niang G."/>
            <person name="Scheremetjew M."/>
            <person name="Finn R."/>
            <person name="Kale V."/>
            <person name="Holt S."/>
            <person name="Cochrane G."/>
            <person name="Meng A."/>
            <person name="Brown T."/>
            <person name="Cohen L."/>
        </authorList>
    </citation>
    <scope>NUCLEOTIDE SEQUENCE</scope>
    <source>
        <strain evidence="5">CCMP127</strain>
    </source>
</reference>
<feature type="domain" description="Bromo" evidence="4">
    <location>
        <begin position="1203"/>
        <end position="1286"/>
    </location>
</feature>
<feature type="compositionally biased region" description="Basic and acidic residues" evidence="3">
    <location>
        <begin position="106"/>
        <end position="118"/>
    </location>
</feature>
<dbReference type="SUPFAM" id="SSF47370">
    <property type="entry name" value="Bromodomain"/>
    <property type="match status" value="1"/>
</dbReference>
<feature type="compositionally biased region" description="Low complexity" evidence="3">
    <location>
        <begin position="142"/>
        <end position="154"/>
    </location>
</feature>
<dbReference type="PROSITE" id="PS50014">
    <property type="entry name" value="BROMODOMAIN_2"/>
    <property type="match status" value="1"/>
</dbReference>
<organism evidence="5">
    <name type="scientific">Amphora coffeiformis</name>
    <dbReference type="NCBI Taxonomy" id="265554"/>
    <lineage>
        <taxon>Eukaryota</taxon>
        <taxon>Sar</taxon>
        <taxon>Stramenopiles</taxon>
        <taxon>Ochrophyta</taxon>
        <taxon>Bacillariophyta</taxon>
        <taxon>Bacillariophyceae</taxon>
        <taxon>Bacillariophycidae</taxon>
        <taxon>Thalassiophysales</taxon>
        <taxon>Catenulaceae</taxon>
        <taxon>Amphora</taxon>
    </lineage>
</organism>
<evidence type="ECO:0000256" key="2">
    <source>
        <dbReference type="PROSITE-ProRule" id="PRU00035"/>
    </source>
</evidence>
<dbReference type="Pfam" id="PF00439">
    <property type="entry name" value="Bromodomain"/>
    <property type="match status" value="1"/>
</dbReference>
<feature type="compositionally biased region" description="Acidic residues" evidence="3">
    <location>
        <begin position="52"/>
        <end position="61"/>
    </location>
</feature>
<dbReference type="InterPro" id="IPR036427">
    <property type="entry name" value="Bromodomain-like_sf"/>
</dbReference>
<dbReference type="Gene3D" id="1.20.920.10">
    <property type="entry name" value="Bromodomain-like"/>
    <property type="match status" value="1"/>
</dbReference>
<dbReference type="SUPFAM" id="SSF57903">
    <property type="entry name" value="FYVE/PHD zinc finger"/>
    <property type="match status" value="1"/>
</dbReference>
<protein>
    <recommendedName>
        <fullName evidence="4">Bromo domain-containing protein</fullName>
    </recommendedName>
</protein>
<gene>
    <name evidence="5" type="ORF">ACOF00016_LOCUS7125</name>
</gene>
<accession>A0A7S3P7R5</accession>
<feature type="compositionally biased region" description="Low complexity" evidence="3">
    <location>
        <begin position="76"/>
        <end position="86"/>
    </location>
</feature>
<dbReference type="InterPro" id="IPR003888">
    <property type="entry name" value="FYrich_N"/>
</dbReference>
<feature type="region of interest" description="Disordered" evidence="3">
    <location>
        <begin position="1"/>
        <end position="155"/>
    </location>
</feature>
<feature type="compositionally biased region" description="Basic and acidic residues" evidence="3">
    <location>
        <begin position="622"/>
        <end position="646"/>
    </location>
</feature>
<evidence type="ECO:0000259" key="4">
    <source>
        <dbReference type="PROSITE" id="PS50014"/>
    </source>
</evidence>
<dbReference type="SMART" id="SM00297">
    <property type="entry name" value="BROMO"/>
    <property type="match status" value="1"/>
</dbReference>
<evidence type="ECO:0000256" key="1">
    <source>
        <dbReference type="ARBA" id="ARBA00023117"/>
    </source>
</evidence>
<dbReference type="InterPro" id="IPR001487">
    <property type="entry name" value="Bromodomain"/>
</dbReference>
<name>A0A7S3P7R5_9STRA</name>
<dbReference type="PROSITE" id="PS51542">
    <property type="entry name" value="FYRN"/>
    <property type="match status" value="1"/>
</dbReference>
<feature type="compositionally biased region" description="Acidic residues" evidence="3">
    <location>
        <begin position="1119"/>
        <end position="1140"/>
    </location>
</feature>
<dbReference type="CDD" id="cd04369">
    <property type="entry name" value="Bromodomain"/>
    <property type="match status" value="1"/>
</dbReference>
<dbReference type="SUPFAM" id="SSF54160">
    <property type="entry name" value="Chromo domain-like"/>
    <property type="match status" value="1"/>
</dbReference>
<dbReference type="InterPro" id="IPR011011">
    <property type="entry name" value="Znf_FYVE_PHD"/>
</dbReference>
<feature type="compositionally biased region" description="Gly residues" evidence="3">
    <location>
        <begin position="121"/>
        <end position="130"/>
    </location>
</feature>
<feature type="compositionally biased region" description="Acidic residues" evidence="3">
    <location>
        <begin position="1"/>
        <end position="27"/>
    </location>
</feature>
<sequence>MADDEDEPMEVEAVVAEEDDTDDEDEVATPAVQVVAARDDDDSQASKNNDDGGYDDEEEEVVVAAMVLPEEEEDVVVAAVDAAPVVSEPPPKKSPPKKKRPAPKKKTPETTSHKKDTKASAGGGGGGGGTTSAAKKKKKKPSPGTKTSSHTSTTVTEVWPVNPARMDLARDARDHLHEMVQDLPVVLAETQVRSLGQLKLSKGRTPFCTTAALYPIGFSCDRYEFSPIHGRLIQLRCTILDAARVRRLQKERHAAKLWPVQEGPIFRVMWGLGVDEDRWADSAQVPFQALPPIGGPPMKRPPMKPVVEQRVRVRFERKEYYTGTITSVTTAGKSFKISIKYDDGTVEKGTPFPDPDITLVPPGAEEQVDKKGNVELTQLGGKPVTCAVASTPLEAWGKACIKLGLIDEIMFENGLNAVKTARAEALQEAKEKLGGGAKGNASKRKSSGGGGDDEKVRRGSVSTVASAMEDDDADPDGERDPPSEKEKHLRHMISVLEEELEEAMQEDAEATVALADARIAALGGPMLCNPFPLDSKGTQANWMSLAVRKEKTRMGSTGNRRKIVGAADLLERNDTFYNPDIEVLIEGLPGSEYCTPYVFSTQRSGGNAIATNRQWIQEAQLKQEKEAMRRSKMAKEAEVKETQQREKNRKRQKQQDIRDEKKRQKMEEEEEKKKARIEERLSRLRVQVDERLFKEASFQREKVVTALARSLSKEYQRRRRAAEVVAGQCVVETKTQRSEPVMEDCLSQLISDSTKIYSEDTVRVWDFVATFGSFFIERGYLSEVPTLDSLQDAIDCIRTTSSRTHEREEALTVVKEISIALCKPLAISLTRVLFASLIALNPVLQKEFGAAFFNEISTGTNEDKEGLAEKADVLLPVNDLTWREIARQCFVADALGELGLQRHEVAHLLRGYRSAGHPNSKEAQRLRKAEGFSIYLVQQEMTMDLPGTRADTGTKVRIPVPCAPSFEPGDYRFYLHVAHSLPDLEVAELRDNLTKAMEVFKESGAQDGEGKTSFIGSVDEILTVLKEVHHPEQPTKPETKVLKKARRLLRNLVSKVAAPPVPIDNNDGEWPWKQAEAESSLFRESVGHVTTLSLSKEQYKKFASEREAYMEEALRIKEEAEEGGGANEDDDDDDDDEDMNAEVVTNGENANSGGQSSTENGDQKEGALVSKVGKETPYDEYCGDIPEAPDLIRRCLAVLRTLALTNAAEPFHYPVDPQLFPNYYDSVLRPMCLSEAGKRLQKAAKVAEDMEDSEKMVEKTVQEFGRNIRLIGQNCIAYANAGPMVIAAGTELVRVFERLFLDWVLAPEYLLQPLEHLDDDRCVEPHESDESGTVLLCDGCEGKYNIARLKPPLKEIPKGDWYCPRCISGRWWGDLDPRVGKPITLQGGDSGVIEKCMFRFSDDEGSRPSLMYVIRISKDKVETLPLEKIDELLREQGKEVAPVRCLEAVAESPGYGFGVDHGLRQDLVPVLLNPRLSESAAQAALSSSVFRDTVAASATLLLVEPKDMGALEWLRLLVLLVMKCSASEVLQNIISKLESDANESMTPKMEQLAKVTEMADILPEIASDKIVEVTEGSGQGDSIDASETSDVEMGEATQDQSTEPREEDGVMVDPGNIEVVEEVVTDKTPPVVPSASASSGPETSPSDPALATSAAVPEEPLRDPKAEAIASKAKRQKITEDSFAAYAIKNQLKPAVASFEVDNVSSVVDASLSPVTPGLDFNSLRCRRMTCDFCGLSDTALGAPLMRVPNFSEWNELIPHGARGRKTHLVAEILTSDAGEIGSKLVGLKIRVDGELVSEREEMFDDAGDVGMTDFLPRSEEGFQSELEHRYETGLPFVTGSLSAHECCATAAHKTRKEQMLQKFKDRQAVLIEQEAGITCGRCLEIGTDSQGRSYWKLNGDAKSLFVSEPTNGGSKWYRFSGSEGVASVLVALKRDPLYKTLQDYYPDARALVNKGTWTDLLLRRKYPRLAEILDNEGGLDDDIQGDSGLITVEGGYDPYDENEEVLVEDSTGDAFWDATIVNVSRKPDPEKKGAIIIDAYEVEYTGWSTRFVEWVSPSRVVEPNEHNRGLQNELLEEIAASRCGLPAALNHLYAKDFLAVRDRARGGLTLSDFGKIASRGTSKSEERRLAMMKAALLAIEAALPVGSIHNTSTGTWRPEFAKQWRRMVKEAEGPAALTRLVIYLEDMVSEDWKKESIAHLLSCLPHRWKAIGEATTSGLAIRITVLDRTVKYATTDRKRYSKKKRR</sequence>
<dbReference type="GO" id="GO:0005634">
    <property type="term" value="C:nucleus"/>
    <property type="evidence" value="ECO:0007669"/>
    <property type="project" value="InterPro"/>
</dbReference>
<keyword evidence="1 2" id="KW-0103">Bromodomain</keyword>
<dbReference type="Pfam" id="PF22732">
    <property type="entry name" value="MSL3_chromo-like"/>
    <property type="match status" value="1"/>
</dbReference>
<dbReference type="InterPro" id="IPR016197">
    <property type="entry name" value="Chromo-like_dom_sf"/>
</dbReference>
<feature type="compositionally biased region" description="Polar residues" evidence="3">
    <location>
        <begin position="1146"/>
        <end position="1160"/>
    </location>
</feature>
<evidence type="ECO:0000313" key="5">
    <source>
        <dbReference type="EMBL" id="CAE0409483.1"/>
    </source>
</evidence>
<dbReference type="Gene3D" id="2.30.30.140">
    <property type="match status" value="2"/>
</dbReference>
<proteinExistence type="predicted"/>
<feature type="compositionally biased region" description="Basic residues" evidence="3">
    <location>
        <begin position="94"/>
        <end position="105"/>
    </location>
</feature>
<feature type="region of interest" description="Disordered" evidence="3">
    <location>
        <begin position="432"/>
        <end position="488"/>
    </location>
</feature>
<feature type="region of interest" description="Disordered" evidence="3">
    <location>
        <begin position="1117"/>
        <end position="1166"/>
    </location>
</feature>
<dbReference type="EMBL" id="HBIM01008395">
    <property type="protein sequence ID" value="CAE0409483.1"/>
    <property type="molecule type" value="Transcribed_RNA"/>
</dbReference>
<evidence type="ECO:0000256" key="3">
    <source>
        <dbReference type="SAM" id="MobiDB-lite"/>
    </source>
</evidence>
<dbReference type="PANTHER" id="PTHR47162:SF10">
    <property type="entry name" value="METHYL-CPG-BINDING DOMAIN-CONTAINING PROTEIN 9 ISOFORM X1"/>
    <property type="match status" value="1"/>
</dbReference>
<dbReference type="Gene3D" id="3.30.40.10">
    <property type="entry name" value="Zinc/RING finger domain, C3HC4 (zinc finger)"/>
    <property type="match status" value="1"/>
</dbReference>
<dbReference type="InterPro" id="IPR013083">
    <property type="entry name" value="Znf_RING/FYVE/PHD"/>
</dbReference>
<dbReference type="InterPro" id="IPR053820">
    <property type="entry name" value="MSL3_chromo-like"/>
</dbReference>
<feature type="region of interest" description="Disordered" evidence="3">
    <location>
        <begin position="1574"/>
        <end position="1663"/>
    </location>
</feature>